<comment type="caution">
    <text evidence="1">The sequence shown here is derived from an EMBL/GenBank/DDBJ whole genome shotgun (WGS) entry which is preliminary data.</text>
</comment>
<dbReference type="AlphaFoldDB" id="A0A7J4D0C0"/>
<protein>
    <submittedName>
        <fullName evidence="1">Uncharacterized protein</fullName>
    </submittedName>
</protein>
<reference evidence="2" key="1">
    <citation type="journal article" date="2019" name="bioRxiv">
        <title>Genome diversification in globally distributed novel marine Proteobacteria is linked to environmental adaptation.</title>
        <authorList>
            <person name="Zhou Z."/>
            <person name="Tran P.Q."/>
            <person name="Kieft K."/>
            <person name="Anantharaman K."/>
        </authorList>
    </citation>
    <scope>NUCLEOTIDE SEQUENCE [LARGE SCALE GENOMIC DNA]</scope>
</reference>
<accession>A0A7J4D0C0</accession>
<name>A0A7J4D0C0_9ARCH</name>
<evidence type="ECO:0000313" key="1">
    <source>
        <dbReference type="EMBL" id="HIA98083.1"/>
    </source>
</evidence>
<organism evidence="1 2">
    <name type="scientific">Marine Group III euryarchaeote</name>
    <dbReference type="NCBI Taxonomy" id="2173149"/>
    <lineage>
        <taxon>Archaea</taxon>
        <taxon>Methanobacteriati</taxon>
        <taxon>Thermoplasmatota</taxon>
        <taxon>Thermoplasmata</taxon>
        <taxon>Candidatus Thermoprofundales</taxon>
    </lineage>
</organism>
<dbReference type="EMBL" id="DTTC01000172">
    <property type="protein sequence ID" value="HIA98083.1"/>
    <property type="molecule type" value="Genomic_DNA"/>
</dbReference>
<dbReference type="Proteomes" id="UP000589132">
    <property type="component" value="Unassembled WGS sequence"/>
</dbReference>
<gene>
    <name evidence="1" type="ORF">EYO15_02750</name>
</gene>
<evidence type="ECO:0000313" key="2">
    <source>
        <dbReference type="Proteomes" id="UP000589132"/>
    </source>
</evidence>
<sequence>MLTPVKYLSEDSLEETIKELEKTVEELSKPRRKWRFGEDTGPRMLFKRELIQGSLNPRCAKCGTENGVDFMEGLDVNLCDACKNNWN</sequence>
<proteinExistence type="predicted"/>